<dbReference type="AlphaFoldDB" id="A0A9P9APU2"/>
<name>A0A9P9APU2_9HYPO</name>
<dbReference type="EMBL" id="JAGPYM010000009">
    <property type="protein sequence ID" value="KAH6890305.1"/>
    <property type="molecule type" value="Genomic_DNA"/>
</dbReference>
<comment type="caution">
    <text evidence="2">The sequence shown here is derived from an EMBL/GenBank/DDBJ whole genome shotgun (WGS) entry which is preliminary data.</text>
</comment>
<feature type="region of interest" description="Disordered" evidence="1">
    <location>
        <begin position="1"/>
        <end position="30"/>
    </location>
</feature>
<feature type="compositionally biased region" description="Low complexity" evidence="1">
    <location>
        <begin position="820"/>
        <end position="847"/>
    </location>
</feature>
<evidence type="ECO:0000256" key="1">
    <source>
        <dbReference type="SAM" id="MobiDB-lite"/>
    </source>
</evidence>
<proteinExistence type="predicted"/>
<reference evidence="2 3" key="1">
    <citation type="journal article" date="2021" name="Nat. Commun.">
        <title>Genetic determinants of endophytism in the Arabidopsis root mycobiome.</title>
        <authorList>
            <person name="Mesny F."/>
            <person name="Miyauchi S."/>
            <person name="Thiergart T."/>
            <person name="Pickel B."/>
            <person name="Atanasova L."/>
            <person name="Karlsson M."/>
            <person name="Huettel B."/>
            <person name="Barry K.W."/>
            <person name="Haridas S."/>
            <person name="Chen C."/>
            <person name="Bauer D."/>
            <person name="Andreopoulos W."/>
            <person name="Pangilinan J."/>
            <person name="LaButti K."/>
            <person name="Riley R."/>
            <person name="Lipzen A."/>
            <person name="Clum A."/>
            <person name="Drula E."/>
            <person name="Henrissat B."/>
            <person name="Kohler A."/>
            <person name="Grigoriev I.V."/>
            <person name="Martin F.M."/>
            <person name="Hacquard S."/>
        </authorList>
    </citation>
    <scope>NUCLEOTIDE SEQUENCE [LARGE SCALE GENOMIC DNA]</scope>
    <source>
        <strain evidence="2 3">MPI-CAGE-CH-0241</strain>
    </source>
</reference>
<feature type="compositionally biased region" description="Acidic residues" evidence="1">
    <location>
        <begin position="687"/>
        <end position="700"/>
    </location>
</feature>
<feature type="compositionally biased region" description="Basic and acidic residues" evidence="1">
    <location>
        <begin position="650"/>
        <end position="666"/>
    </location>
</feature>
<feature type="compositionally biased region" description="Basic residues" evidence="1">
    <location>
        <begin position="858"/>
        <end position="867"/>
    </location>
</feature>
<dbReference type="OrthoDB" id="4159838at2759"/>
<accession>A0A9P9APU2</accession>
<evidence type="ECO:0000313" key="3">
    <source>
        <dbReference type="Proteomes" id="UP000777438"/>
    </source>
</evidence>
<feature type="compositionally biased region" description="Low complexity" evidence="1">
    <location>
        <begin position="760"/>
        <end position="773"/>
    </location>
</feature>
<gene>
    <name evidence="2" type="ORF">B0T10DRAFT_485512</name>
</gene>
<feature type="compositionally biased region" description="Polar residues" evidence="1">
    <location>
        <begin position="1"/>
        <end position="13"/>
    </location>
</feature>
<feature type="region of interest" description="Disordered" evidence="1">
    <location>
        <begin position="632"/>
        <end position="725"/>
    </location>
</feature>
<organism evidence="2 3">
    <name type="scientific">Thelonectria olida</name>
    <dbReference type="NCBI Taxonomy" id="1576542"/>
    <lineage>
        <taxon>Eukaryota</taxon>
        <taxon>Fungi</taxon>
        <taxon>Dikarya</taxon>
        <taxon>Ascomycota</taxon>
        <taxon>Pezizomycotina</taxon>
        <taxon>Sordariomycetes</taxon>
        <taxon>Hypocreomycetidae</taxon>
        <taxon>Hypocreales</taxon>
        <taxon>Nectriaceae</taxon>
        <taxon>Thelonectria</taxon>
    </lineage>
</organism>
<evidence type="ECO:0000313" key="2">
    <source>
        <dbReference type="EMBL" id="KAH6890305.1"/>
    </source>
</evidence>
<feature type="region of interest" description="Disordered" evidence="1">
    <location>
        <begin position="56"/>
        <end position="107"/>
    </location>
</feature>
<dbReference type="Proteomes" id="UP000777438">
    <property type="component" value="Unassembled WGS sequence"/>
</dbReference>
<feature type="region of interest" description="Disordered" evidence="1">
    <location>
        <begin position="745"/>
        <end position="908"/>
    </location>
</feature>
<feature type="compositionally biased region" description="Polar residues" evidence="1">
    <location>
        <begin position="90"/>
        <end position="99"/>
    </location>
</feature>
<sequence>MIQTICPSPSPSAHRTRAGRSRTQTKDDLQPWTAARCHRLLRQLQCRLGSLRKLVQEARQPSARNTSKRRSSDPAGHTRPAKRTRYTYAQRRSTSSIPKTTTATLTTPPRTVRTLGTMNLGRCSPAIGRVDFTTPMLRKICSQPETSTCSPSKDETPSSTAAALLTKLHSLRRLAPDGHFRIYEAIFGWLSGLLRSTEAKLAVPHPKSLFGMCLQRFPAALAEIEAWDRHDAEENGTLSLWDSSNASVELYGQLESFGSAELGWKPLKLVVRAHALSMLVKAVKEGLFEPEFVSLLAELYLSFKCSQDAAAIVKGIPSQLAKPHSSLSTLEDISALQPVATIVESLQGAGKSRAGFECLSSLIKNEKLPLEWLYTKGFQSVWAATLEALSTGRPEPSAATFTCTVVGQLSMKTEGKDPSKHDTKKQALVNVVAGLTGTAVAFERSDSQLGVVVAQRLMHVLDRCISHLQAETKAVGEGSLLVLSTARYIAMARSKHIDSTIRTQAEEACRQQLVADDGVSSQAQYREALFLVCSIAQCQRRACSMAGRDALTEICAKLNHVGLPDWFHGGLRMDGAFLLAQKTNDLRDLAFAERLPAASRGLIENNTIFSGWRWEEGISEWVLRSPVPKAHVRNDENTSESLKNEAQTPGRRERERGRVCVRERLGGNRRRNGSDTSGVIKSPIDSDVAEDEDEGGDGESENSVQGQGQGRHRGEDDSGDELCGGWEDSTGICGLAVGNAARTSVLAGGDSDPRWRNPVRGSSMSRARRSGCGTENWNEDEAASPAMTRPSTTIRKGRKRLLAGVRGEASLFEASRSQASQHESQSRKSSSSQTRSRSQSPSHSRSQALLGAEACRRGPTKRIKRAGTRTQAGTRGGTVRGMWKGDEGGGLEGGGNVEERGDDWDELV</sequence>
<keyword evidence="3" id="KW-1185">Reference proteome</keyword>
<protein>
    <submittedName>
        <fullName evidence="2">Uncharacterized protein</fullName>
    </submittedName>
</protein>